<sequence>MAPLYLLLTLSGFLQPADTVDISRPVAVIFEGDTVVLEEDRFNWDSLARVYLKPMLEAGCAFASIQIENSLLRDDTLFLTTVVDSGQMVGVASLAFHGTHYTRPGLLSRLSGFMPFIFSLDRIAELAVNLEGKNCSVLDWEVVLIPNAKPVPVWETYNESRDSLDSIQPVILNLLVSEDRIPSRVQAAAGYADDEGFTGQADILIANPFGGRREIEFTWRRFQFHDLSYS</sequence>
<evidence type="ECO:0000313" key="2">
    <source>
        <dbReference type="Proteomes" id="UP000630660"/>
    </source>
</evidence>
<reference evidence="1" key="1">
    <citation type="submission" date="2019-11" db="EMBL/GenBank/DDBJ databases">
        <title>Microbial mats filling the niche in hypersaline microbial mats.</title>
        <authorList>
            <person name="Wong H.L."/>
            <person name="Macleod F.I."/>
            <person name="White R.A. III"/>
            <person name="Burns B.P."/>
        </authorList>
    </citation>
    <scope>NUCLEOTIDE SEQUENCE</scope>
    <source>
        <strain evidence="1">Bin_327</strain>
    </source>
</reference>
<feature type="non-terminal residue" evidence="1">
    <location>
        <position position="230"/>
    </location>
</feature>
<evidence type="ECO:0000313" key="1">
    <source>
        <dbReference type="EMBL" id="MBD3365208.1"/>
    </source>
</evidence>
<organism evidence="1 2">
    <name type="scientific">candidate division WOR-3 bacterium</name>
    <dbReference type="NCBI Taxonomy" id="2052148"/>
    <lineage>
        <taxon>Bacteria</taxon>
        <taxon>Bacteria division WOR-3</taxon>
    </lineage>
</organism>
<dbReference type="AlphaFoldDB" id="A0A9D5K9Z1"/>
<protein>
    <submittedName>
        <fullName evidence="1">Uncharacterized protein</fullName>
    </submittedName>
</protein>
<dbReference type="EMBL" id="WJKJ01000277">
    <property type="protein sequence ID" value="MBD3365208.1"/>
    <property type="molecule type" value="Genomic_DNA"/>
</dbReference>
<name>A0A9D5K9Z1_UNCW3</name>
<comment type="caution">
    <text evidence="1">The sequence shown here is derived from an EMBL/GenBank/DDBJ whole genome shotgun (WGS) entry which is preliminary data.</text>
</comment>
<gene>
    <name evidence="1" type="ORF">GF359_08335</name>
</gene>
<dbReference type="Proteomes" id="UP000630660">
    <property type="component" value="Unassembled WGS sequence"/>
</dbReference>
<accession>A0A9D5K9Z1</accession>
<proteinExistence type="predicted"/>